<comment type="caution">
    <text evidence="1">The sequence shown here is derived from an EMBL/GenBank/DDBJ whole genome shotgun (WGS) entry which is preliminary data.</text>
</comment>
<dbReference type="EMBL" id="JANTZM010000021">
    <property type="protein sequence ID" value="MCS4159258.1"/>
    <property type="molecule type" value="Genomic_DNA"/>
</dbReference>
<reference evidence="1" key="1">
    <citation type="submission" date="2022-08" db="EMBL/GenBank/DDBJ databases">
        <title>Genomic Encyclopedia of Type Strains, Phase V (KMG-V): Genome sequencing to study the core and pangenomes of soil and plant-associated prokaryotes.</title>
        <authorList>
            <person name="Whitman W."/>
        </authorList>
    </citation>
    <scope>NUCLEOTIDE SEQUENCE</scope>
    <source>
        <strain evidence="1">SP3002</strain>
    </source>
</reference>
<evidence type="ECO:0000313" key="2">
    <source>
        <dbReference type="Proteomes" id="UP001155110"/>
    </source>
</evidence>
<evidence type="ECO:0000313" key="1">
    <source>
        <dbReference type="EMBL" id="MCS4159258.1"/>
    </source>
</evidence>
<name>A0AAW5PC00_9BACT</name>
<dbReference type="AlphaFoldDB" id="A0AAW5PC00"/>
<organism evidence="1 2">
    <name type="scientific">Salinibacter ruber</name>
    <dbReference type="NCBI Taxonomy" id="146919"/>
    <lineage>
        <taxon>Bacteria</taxon>
        <taxon>Pseudomonadati</taxon>
        <taxon>Rhodothermota</taxon>
        <taxon>Rhodothermia</taxon>
        <taxon>Rhodothermales</taxon>
        <taxon>Salinibacteraceae</taxon>
        <taxon>Salinibacter</taxon>
    </lineage>
</organism>
<dbReference type="Proteomes" id="UP001155110">
    <property type="component" value="Unassembled WGS sequence"/>
</dbReference>
<accession>A0AAW5PC00</accession>
<proteinExistence type="predicted"/>
<gene>
    <name evidence="1" type="ORF">GGP99_003248</name>
</gene>
<protein>
    <submittedName>
        <fullName evidence="1">Uncharacterized protein</fullName>
    </submittedName>
</protein>
<sequence length="77" mass="8401">MRDLGFEPITDLSEAANLPRVAFPGQTGGSYAIVQVHWQPETTGRRGLFEPMGGIELIRNTSYGQHWLAGEPIGFSA</sequence>